<dbReference type="Ensembl" id="ENSOKIT00005036884.1">
    <property type="protein sequence ID" value="ENSOKIP00005034966.1"/>
    <property type="gene ID" value="ENSOKIG00005014929.1"/>
</dbReference>
<sequence>MDTKAVFTALYSVCEENATFFSEGAKGAQGGAAQRLVDTMTLIQEHASSLEPVISGFAAVYHHFDFDPHIPANGYRSLVKVVRCCILHIIHKGRYISTNRRSIFFRTAHNAGEMEAYCSALCQLRALLYLAQRLLHDNSHGNLFFHEESGLSQSFVREYSSMHKGCFYGRCLGFQFTPAIRPCLQTIAIGLVAFGENYRRNQSGIGVAASSFFTSGKYAIDPELRGAAFERITQNLDVHFWKAFWNITETEILSSLASMTSTQVKVNRALSVPPVPFDLPLVADPHLTVTIEPPSAHTGPGTVQMRLISYELREGQDSEALLSLSRSEGGPISLSLGMKTKQSPPSRWLLVHYHGGGFVAQTSKSHEPYLKSWSQDLGVPILSVDYSLAPEAPFPRALEDCFYAYCWAIKNHHLLGWTGENVCLAGDSAGGNLCITTSMRAASHGVRMPDGIVAAYPAILLTAYASPSRLLTLFDPLLPLSVLSRCLSAYAGEEPQAEKQVEKVSTLSMVRRDTALLLRDFKQGASNWIHSLLDPNRAAATASTGRYTNTSSPVRKSVSEASISSPYSDPPEHPSDFSLRRESLKSLAGHANNAIPDNVSFFLSKEVVSMSDALSSVAIAPPEGEEGVVLEHPREFPLGFEPLRSERLAEMKLATSPVVRNPYMSPLLAPDSMLRGLPPIHLVACALDPMLDDSVMFAKRLRNVDQPVTLCVVDDLPHGFLSLSQLSRETRESLTKRTRPRSRACTASWKGPIDVLPLSPRFQMGRG</sequence>
<evidence type="ECO:0000256" key="2">
    <source>
        <dbReference type="SAM" id="MobiDB-lite"/>
    </source>
</evidence>
<feature type="region of interest" description="Disordered" evidence="2">
    <location>
        <begin position="542"/>
        <end position="577"/>
    </location>
</feature>
<reference evidence="5" key="1">
    <citation type="submission" date="2025-08" db="UniProtKB">
        <authorList>
            <consortium name="Ensembl"/>
        </authorList>
    </citation>
    <scope>IDENTIFICATION</scope>
</reference>
<dbReference type="InterPro" id="IPR033140">
    <property type="entry name" value="Lipase_GDXG_put_SER_AS"/>
</dbReference>
<dbReference type="PANTHER" id="PTHR23025:SF1">
    <property type="entry name" value="HORMONE-SENSITIVE LIPASE"/>
    <property type="match status" value="1"/>
</dbReference>
<evidence type="ECO:0000313" key="6">
    <source>
        <dbReference type="Proteomes" id="UP000694557"/>
    </source>
</evidence>
<dbReference type="GO" id="GO:0004771">
    <property type="term" value="F:sterol ester esterase activity"/>
    <property type="evidence" value="ECO:0007669"/>
    <property type="project" value="TreeGrafter"/>
</dbReference>
<dbReference type="PROSITE" id="PS01174">
    <property type="entry name" value="LIPASE_GDXG_SER"/>
    <property type="match status" value="1"/>
</dbReference>
<gene>
    <name evidence="5" type="primary">LOC109881762</name>
</gene>
<dbReference type="PANTHER" id="PTHR23025">
    <property type="entry name" value="TRIACYLGLYCEROL LIPASE"/>
    <property type="match status" value="1"/>
</dbReference>
<dbReference type="GO" id="GO:0008203">
    <property type="term" value="P:cholesterol metabolic process"/>
    <property type="evidence" value="ECO:0007669"/>
    <property type="project" value="InterPro"/>
</dbReference>
<feature type="domain" description="Alpha/beta hydrolase fold-3" evidence="4">
    <location>
        <begin position="656"/>
        <end position="721"/>
    </location>
</feature>
<dbReference type="GO" id="GO:0005829">
    <property type="term" value="C:cytosol"/>
    <property type="evidence" value="ECO:0007669"/>
    <property type="project" value="TreeGrafter"/>
</dbReference>
<dbReference type="InterPro" id="IPR013094">
    <property type="entry name" value="AB_hydrolase_3"/>
</dbReference>
<accession>A0A8C7G084</accession>
<organism evidence="5 6">
    <name type="scientific">Oncorhynchus kisutch</name>
    <name type="common">Coho salmon</name>
    <name type="synonym">Salmo kisutch</name>
    <dbReference type="NCBI Taxonomy" id="8019"/>
    <lineage>
        <taxon>Eukaryota</taxon>
        <taxon>Metazoa</taxon>
        <taxon>Chordata</taxon>
        <taxon>Craniata</taxon>
        <taxon>Vertebrata</taxon>
        <taxon>Euteleostomi</taxon>
        <taxon>Actinopterygii</taxon>
        <taxon>Neopterygii</taxon>
        <taxon>Teleostei</taxon>
        <taxon>Protacanthopterygii</taxon>
        <taxon>Salmoniformes</taxon>
        <taxon>Salmonidae</taxon>
        <taxon>Salmoninae</taxon>
        <taxon>Oncorhynchus</taxon>
    </lineage>
</organism>
<dbReference type="GO" id="GO:0019433">
    <property type="term" value="P:triglyceride catabolic process"/>
    <property type="evidence" value="ECO:0007669"/>
    <property type="project" value="TreeGrafter"/>
</dbReference>
<feature type="domain" description="Hormone-sensitive lipase N-terminal" evidence="3">
    <location>
        <begin position="7"/>
        <end position="317"/>
    </location>
</feature>
<evidence type="ECO:0000259" key="4">
    <source>
        <dbReference type="Pfam" id="PF07859"/>
    </source>
</evidence>
<feature type="domain" description="Alpha/beta hydrolase fold-3" evidence="4">
    <location>
        <begin position="350"/>
        <end position="498"/>
    </location>
</feature>
<dbReference type="Proteomes" id="UP000694557">
    <property type="component" value="Unassembled WGS sequence"/>
</dbReference>
<dbReference type="InterPro" id="IPR029058">
    <property type="entry name" value="AB_hydrolase_fold"/>
</dbReference>
<protein>
    <submittedName>
        <fullName evidence="5">Lipase, hormone-sensitive b</fullName>
    </submittedName>
</protein>
<proteinExistence type="predicted"/>
<name>A0A8C7G084_ONCKI</name>
<reference evidence="5" key="2">
    <citation type="submission" date="2025-09" db="UniProtKB">
        <authorList>
            <consortium name="Ensembl"/>
        </authorList>
    </citation>
    <scope>IDENTIFICATION</scope>
</reference>
<feature type="active site" evidence="1">
    <location>
        <position position="428"/>
    </location>
</feature>
<dbReference type="Gene3D" id="3.40.50.1820">
    <property type="entry name" value="alpha/beta hydrolase"/>
    <property type="match status" value="2"/>
</dbReference>
<dbReference type="GO" id="GO:0004806">
    <property type="term" value="F:triacylglycerol lipase activity"/>
    <property type="evidence" value="ECO:0007669"/>
    <property type="project" value="TreeGrafter"/>
</dbReference>
<dbReference type="Pfam" id="PF07859">
    <property type="entry name" value="Abhydrolase_3"/>
    <property type="match status" value="2"/>
</dbReference>
<evidence type="ECO:0000313" key="5">
    <source>
        <dbReference type="Ensembl" id="ENSOKIP00005034966.1"/>
    </source>
</evidence>
<dbReference type="AlphaFoldDB" id="A0A8C7G084"/>
<evidence type="ECO:0000256" key="1">
    <source>
        <dbReference type="PROSITE-ProRule" id="PRU10038"/>
    </source>
</evidence>
<dbReference type="GeneTree" id="ENSGT00730000111056"/>
<dbReference type="InterPro" id="IPR010468">
    <property type="entry name" value="HSL_N"/>
</dbReference>
<evidence type="ECO:0000259" key="3">
    <source>
        <dbReference type="Pfam" id="PF06350"/>
    </source>
</evidence>
<keyword evidence="6" id="KW-1185">Reference proteome</keyword>
<dbReference type="SUPFAM" id="SSF53474">
    <property type="entry name" value="alpha/beta-Hydrolases"/>
    <property type="match status" value="1"/>
</dbReference>
<feature type="compositionally biased region" description="Polar residues" evidence="2">
    <location>
        <begin position="542"/>
        <end position="567"/>
    </location>
</feature>
<dbReference type="Pfam" id="PF06350">
    <property type="entry name" value="HSL_N"/>
    <property type="match status" value="1"/>
</dbReference>